<dbReference type="RefSeq" id="WP_109350353.1">
    <property type="nucleotide sequence ID" value="NZ_BJUE01000029.1"/>
</dbReference>
<gene>
    <name evidence="3" type="ORF">DFR61_13212</name>
    <name evidence="2" type="ORF">NCTC10597_01192</name>
</gene>
<dbReference type="AlphaFoldDB" id="A0A8B4Q9X6"/>
<keyword evidence="5" id="KW-1185">Reference proteome</keyword>
<dbReference type="Proteomes" id="UP000254330">
    <property type="component" value="Unassembled WGS sequence"/>
</dbReference>
<evidence type="ECO:0000313" key="3">
    <source>
        <dbReference type="EMBL" id="TDR35162.1"/>
    </source>
</evidence>
<evidence type="ECO:0000313" key="4">
    <source>
        <dbReference type="Proteomes" id="UP000254330"/>
    </source>
</evidence>
<reference evidence="3 5" key="2">
    <citation type="submission" date="2019-03" db="EMBL/GenBank/DDBJ databases">
        <title>Genomic Encyclopedia of Type Strains, Phase IV (KMG-IV): sequencing the most valuable type-strain genomes for metagenomic binning, comparative biology and taxonomic classification.</title>
        <authorList>
            <person name="Goeker M."/>
        </authorList>
    </citation>
    <scope>NUCLEOTIDE SEQUENCE [LARGE SCALE GENOMIC DNA]</scope>
    <source>
        <strain evidence="3 5">DSM 20580</strain>
    </source>
</reference>
<evidence type="ECO:0000313" key="5">
    <source>
        <dbReference type="Proteomes" id="UP000294641"/>
    </source>
</evidence>
<protein>
    <submittedName>
        <fullName evidence="2">Uncharacterized protein</fullName>
    </submittedName>
</protein>
<keyword evidence="1" id="KW-1133">Transmembrane helix</keyword>
<reference evidence="2 4" key="1">
    <citation type="submission" date="2018-06" db="EMBL/GenBank/DDBJ databases">
        <authorList>
            <consortium name="Pathogen Informatics"/>
            <person name="Doyle S."/>
        </authorList>
    </citation>
    <scope>NUCLEOTIDE SEQUENCE [LARGE SCALE GENOMIC DNA]</scope>
    <source>
        <strain evidence="2 4">NCTC10597</strain>
    </source>
</reference>
<dbReference type="EMBL" id="UGNP01000001">
    <property type="protein sequence ID" value="STX09516.1"/>
    <property type="molecule type" value="Genomic_DNA"/>
</dbReference>
<proteinExistence type="predicted"/>
<sequence>MELLELIRDRAAFLTLPLVIIIMCVFLIYATLKKKSLLPKGFKVMIIIVSVVIISLSATAILLIILFGNNA</sequence>
<feature type="transmembrane region" description="Helical" evidence="1">
    <location>
        <begin position="44"/>
        <end position="67"/>
    </location>
</feature>
<comment type="caution">
    <text evidence="2">The sequence shown here is derived from an EMBL/GenBank/DDBJ whole genome shotgun (WGS) entry which is preliminary data.</text>
</comment>
<keyword evidence="1" id="KW-0472">Membrane</keyword>
<evidence type="ECO:0000256" key="1">
    <source>
        <dbReference type="SAM" id="Phobius"/>
    </source>
</evidence>
<keyword evidence="1" id="KW-0812">Transmembrane</keyword>
<name>A0A8B4Q9X6_9BACL</name>
<feature type="transmembrane region" description="Helical" evidence="1">
    <location>
        <begin position="12"/>
        <end position="32"/>
    </location>
</feature>
<evidence type="ECO:0000313" key="2">
    <source>
        <dbReference type="EMBL" id="STX09516.1"/>
    </source>
</evidence>
<dbReference type="EMBL" id="SNZG01000032">
    <property type="protein sequence ID" value="TDR35162.1"/>
    <property type="molecule type" value="Genomic_DNA"/>
</dbReference>
<organism evidence="2 4">
    <name type="scientific">Kurthia zopfii</name>
    <dbReference type="NCBI Taxonomy" id="1650"/>
    <lineage>
        <taxon>Bacteria</taxon>
        <taxon>Bacillati</taxon>
        <taxon>Bacillota</taxon>
        <taxon>Bacilli</taxon>
        <taxon>Bacillales</taxon>
        <taxon>Caryophanaceae</taxon>
        <taxon>Kurthia</taxon>
    </lineage>
</organism>
<accession>A0A8B4Q9X6</accession>
<dbReference type="Proteomes" id="UP000294641">
    <property type="component" value="Unassembled WGS sequence"/>
</dbReference>